<organism evidence="1 2">
    <name type="scientific">Natranaerobius trueperi</name>
    <dbReference type="NCBI Taxonomy" id="759412"/>
    <lineage>
        <taxon>Bacteria</taxon>
        <taxon>Bacillati</taxon>
        <taxon>Bacillota</taxon>
        <taxon>Clostridia</taxon>
        <taxon>Natranaerobiales</taxon>
        <taxon>Natranaerobiaceae</taxon>
        <taxon>Natranaerobius</taxon>
    </lineage>
</organism>
<sequence>MYYYRLTRRGTEVLDNDLERGGDLNIEQKLNDKEHSHLIKEIETSTNILIGAPHHAPKGIKSLPCKEHPDSDENVGYLAQYLANKLNASYIIAVNAKSDYNKILDSEYIQFIKYIKPKIFIEIHGHGGTNAKQDIEISTGSKDKESWSIELSKILKENLQKDDTLNNLSVSGSWNEIYFTAKYTKSIKTGDWIGFHIELPQNLRISKLDAVTLPPEEGYLFLDYLAKTVKQLINTL</sequence>
<comment type="caution">
    <text evidence="1">The sequence shown here is derived from an EMBL/GenBank/DDBJ whole genome shotgun (WGS) entry which is preliminary data.</text>
</comment>
<evidence type="ECO:0008006" key="3">
    <source>
        <dbReference type="Google" id="ProtNLM"/>
    </source>
</evidence>
<proteinExistence type="predicted"/>
<keyword evidence="2" id="KW-1185">Reference proteome</keyword>
<reference evidence="1 2" key="1">
    <citation type="submission" date="2017-06" db="EMBL/GenBank/DDBJ databases">
        <title>Draft Genome Sequence of Natranaerobius trueperi halophilic, alkalithermophilic bacteria from soda lakes.</title>
        <authorList>
            <person name="Zhao B."/>
        </authorList>
    </citation>
    <scope>NUCLEOTIDE SEQUENCE [LARGE SCALE GENOMIC DNA]</scope>
    <source>
        <strain evidence="1 2">DSM 18760</strain>
    </source>
</reference>
<evidence type="ECO:0000313" key="1">
    <source>
        <dbReference type="EMBL" id="OWZ84107.1"/>
    </source>
</evidence>
<dbReference type="AlphaFoldDB" id="A0A226C150"/>
<dbReference type="EMBL" id="NIQC01000008">
    <property type="protein sequence ID" value="OWZ84107.1"/>
    <property type="molecule type" value="Genomic_DNA"/>
</dbReference>
<gene>
    <name evidence="1" type="ORF">CDO51_05170</name>
</gene>
<evidence type="ECO:0000313" key="2">
    <source>
        <dbReference type="Proteomes" id="UP000214588"/>
    </source>
</evidence>
<dbReference type="Proteomes" id="UP000214588">
    <property type="component" value="Unassembled WGS sequence"/>
</dbReference>
<name>A0A226C150_9FIRM</name>
<protein>
    <recommendedName>
        <fullName evidence="3">MurNAc-LAA domain-containing protein</fullName>
    </recommendedName>
</protein>
<accession>A0A226C150</accession>